<dbReference type="AlphaFoldDB" id="A0AAV9X643"/>
<keyword evidence="3" id="KW-1185">Reference proteome</keyword>
<keyword evidence="1" id="KW-0732">Signal</keyword>
<sequence>MYSRCFNVFFMTLLTATAIITAPTTPESNIHSERDVATATESLCPPPGLGIFAQVAYFFQNSPEYSAISLAETWAHVSFISPEDAETMATEALTDMFTKNWDSNVPECLPLKNGIFQTAYDNLMQVGGPPDGFLSPSDITGVGNTNMRLTDALNRGILYPFIPFGDMDPIVFGVSMATIVAEEITYAELIILQILKFKLEEAPTCPNIFKLPD</sequence>
<accession>A0AAV9X643</accession>
<feature type="signal peptide" evidence="1">
    <location>
        <begin position="1"/>
        <end position="26"/>
    </location>
</feature>
<reference evidence="2 3" key="1">
    <citation type="submission" date="2019-10" db="EMBL/GenBank/DDBJ databases">
        <authorList>
            <person name="Palmer J.M."/>
        </authorList>
    </citation>
    <scope>NUCLEOTIDE SEQUENCE [LARGE SCALE GENOMIC DNA]</scope>
    <source>
        <strain evidence="2 3">TWF694</strain>
    </source>
</reference>
<dbReference type="Proteomes" id="UP001365542">
    <property type="component" value="Unassembled WGS sequence"/>
</dbReference>
<evidence type="ECO:0000313" key="3">
    <source>
        <dbReference type="Proteomes" id="UP001365542"/>
    </source>
</evidence>
<protein>
    <submittedName>
        <fullName evidence="2">Uncharacterized protein</fullName>
    </submittedName>
</protein>
<organism evidence="2 3">
    <name type="scientific">Orbilia ellipsospora</name>
    <dbReference type="NCBI Taxonomy" id="2528407"/>
    <lineage>
        <taxon>Eukaryota</taxon>
        <taxon>Fungi</taxon>
        <taxon>Dikarya</taxon>
        <taxon>Ascomycota</taxon>
        <taxon>Pezizomycotina</taxon>
        <taxon>Orbiliomycetes</taxon>
        <taxon>Orbiliales</taxon>
        <taxon>Orbiliaceae</taxon>
        <taxon>Orbilia</taxon>
    </lineage>
</organism>
<comment type="caution">
    <text evidence="2">The sequence shown here is derived from an EMBL/GenBank/DDBJ whole genome shotgun (WGS) entry which is preliminary data.</text>
</comment>
<evidence type="ECO:0000313" key="2">
    <source>
        <dbReference type="EMBL" id="KAK6537147.1"/>
    </source>
</evidence>
<feature type="chain" id="PRO_5043418198" evidence="1">
    <location>
        <begin position="27"/>
        <end position="213"/>
    </location>
</feature>
<dbReference type="EMBL" id="JAVHJO010000009">
    <property type="protein sequence ID" value="KAK6537147.1"/>
    <property type="molecule type" value="Genomic_DNA"/>
</dbReference>
<evidence type="ECO:0000256" key="1">
    <source>
        <dbReference type="SAM" id="SignalP"/>
    </source>
</evidence>
<proteinExistence type="predicted"/>
<gene>
    <name evidence="2" type="ORF">TWF694_011345</name>
</gene>
<name>A0AAV9X643_9PEZI</name>